<dbReference type="InterPro" id="IPR006683">
    <property type="entry name" value="Thioestr_dom"/>
</dbReference>
<organism evidence="2 3">
    <name type="scientific">Hylemonella gracilis</name>
    <dbReference type="NCBI Taxonomy" id="80880"/>
    <lineage>
        <taxon>Bacteria</taxon>
        <taxon>Pseudomonadati</taxon>
        <taxon>Pseudomonadota</taxon>
        <taxon>Betaproteobacteria</taxon>
        <taxon>Burkholderiales</taxon>
        <taxon>Comamonadaceae</taxon>
        <taxon>Hylemonella</taxon>
    </lineage>
</organism>
<dbReference type="KEGG" id="hgr:DW355_00015"/>
<dbReference type="EMBL" id="CP031395">
    <property type="protein sequence ID" value="QBK03375.1"/>
    <property type="molecule type" value="Genomic_DNA"/>
</dbReference>
<dbReference type="AlphaFoldDB" id="A0A4P6UHC5"/>
<gene>
    <name evidence="2" type="ORF">DW355_00015</name>
</gene>
<sequence length="145" mass="15351">MVTLQGALPVRPTQDELAAFLAREFPQAPCRIVSLSERGATLRHEVGVAELRPGGTVSGPTMMALADVSLYVAIMAEVGLLPMIVTTQLSFNFLRKPAGDRALIGVCRLLKVGRTLAVGEATVYSEGLDEPVAHAVGSYAIPPPR</sequence>
<evidence type="ECO:0000313" key="3">
    <source>
        <dbReference type="Proteomes" id="UP000292939"/>
    </source>
</evidence>
<protein>
    <submittedName>
        <fullName evidence="2">PaaI family thioesterase</fullName>
    </submittedName>
</protein>
<dbReference type="Gene3D" id="3.10.129.10">
    <property type="entry name" value="Hotdog Thioesterase"/>
    <property type="match status" value="1"/>
</dbReference>
<accession>A0A4P6UHC5</accession>
<dbReference type="SUPFAM" id="SSF54637">
    <property type="entry name" value="Thioesterase/thiol ester dehydrase-isomerase"/>
    <property type="match status" value="1"/>
</dbReference>
<dbReference type="Pfam" id="PF03061">
    <property type="entry name" value="4HBT"/>
    <property type="match status" value="1"/>
</dbReference>
<dbReference type="OrthoDB" id="8588611at2"/>
<name>A0A4P6UHC5_9BURK</name>
<feature type="domain" description="Thioesterase" evidence="1">
    <location>
        <begin position="54"/>
        <end position="129"/>
    </location>
</feature>
<evidence type="ECO:0000313" key="2">
    <source>
        <dbReference type="EMBL" id="QBK03375.1"/>
    </source>
</evidence>
<proteinExistence type="predicted"/>
<evidence type="ECO:0000259" key="1">
    <source>
        <dbReference type="Pfam" id="PF03061"/>
    </source>
</evidence>
<dbReference type="CDD" id="cd03443">
    <property type="entry name" value="PaaI_thioesterase"/>
    <property type="match status" value="1"/>
</dbReference>
<dbReference type="RefSeq" id="WP_131276696.1">
    <property type="nucleotide sequence ID" value="NZ_CP031395.1"/>
</dbReference>
<reference evidence="2 3" key="1">
    <citation type="submission" date="2018-07" db="EMBL/GenBank/DDBJ databases">
        <title>Exploring interactions and the metabolic potential of the ultra-small soil bacteria Hylemonella gracilis.</title>
        <authorList>
            <person name="Tyc O."/>
            <person name="Kulkarni P."/>
            <person name="Gawehns F."/>
            <person name="Hundscheid M."/>
            <person name="Zweers H."/>
            <person name="Garbeva P."/>
        </authorList>
    </citation>
    <scope>NUCLEOTIDE SEQUENCE [LARGE SCALE GENOMIC DNA]</scope>
    <source>
        <strain evidence="2 3">NS1</strain>
    </source>
</reference>
<dbReference type="Proteomes" id="UP000292939">
    <property type="component" value="Chromosome"/>
</dbReference>
<dbReference type="GO" id="GO:0016790">
    <property type="term" value="F:thiolester hydrolase activity"/>
    <property type="evidence" value="ECO:0007669"/>
    <property type="project" value="UniProtKB-ARBA"/>
</dbReference>
<dbReference type="InterPro" id="IPR029069">
    <property type="entry name" value="HotDog_dom_sf"/>
</dbReference>